<dbReference type="EMBL" id="FXBM01000001">
    <property type="protein sequence ID" value="SMH30105.1"/>
    <property type="molecule type" value="Genomic_DNA"/>
</dbReference>
<dbReference type="InterPro" id="IPR010982">
    <property type="entry name" value="Lambda_DNA-bd_dom_sf"/>
</dbReference>
<organism evidence="2 3">
    <name type="scientific">Rathayibacter oskolensis</name>
    <dbReference type="NCBI Taxonomy" id="1891671"/>
    <lineage>
        <taxon>Bacteria</taxon>
        <taxon>Bacillati</taxon>
        <taxon>Actinomycetota</taxon>
        <taxon>Actinomycetes</taxon>
        <taxon>Micrococcales</taxon>
        <taxon>Microbacteriaceae</taxon>
        <taxon>Rathayibacter</taxon>
    </lineage>
</organism>
<proteinExistence type="predicted"/>
<dbReference type="InterPro" id="IPR001387">
    <property type="entry name" value="Cro/C1-type_HTH"/>
</dbReference>
<evidence type="ECO:0000313" key="3">
    <source>
        <dbReference type="Proteomes" id="UP000193711"/>
    </source>
</evidence>
<sequence>MVARRSPQRTRQLVEFGANIVRWRAVNDMSASLLAERAGVTRETLRRLEAGDGSARIDSVFAVLAALGIADTVVQSSDPYRSETARVRIDAILGAGGSL</sequence>
<dbReference type="AlphaFoldDB" id="A0A1X7N000"/>
<dbReference type="CDD" id="cd00093">
    <property type="entry name" value="HTH_XRE"/>
    <property type="match status" value="1"/>
</dbReference>
<dbReference type="SUPFAM" id="SSF47413">
    <property type="entry name" value="lambda repressor-like DNA-binding domains"/>
    <property type="match status" value="1"/>
</dbReference>
<feature type="domain" description="HTH cro/C1-type" evidence="1">
    <location>
        <begin position="20"/>
        <end position="73"/>
    </location>
</feature>
<name>A0A1X7N000_9MICO</name>
<dbReference type="GO" id="GO:0003677">
    <property type="term" value="F:DNA binding"/>
    <property type="evidence" value="ECO:0007669"/>
    <property type="project" value="InterPro"/>
</dbReference>
<dbReference type="PROSITE" id="PS50943">
    <property type="entry name" value="HTH_CROC1"/>
    <property type="match status" value="1"/>
</dbReference>
<dbReference type="STRING" id="1891671.SAMN06295885_0392"/>
<dbReference type="Proteomes" id="UP000193711">
    <property type="component" value="Unassembled WGS sequence"/>
</dbReference>
<accession>A0A1X7N000</accession>
<dbReference type="Gene3D" id="1.10.260.40">
    <property type="entry name" value="lambda repressor-like DNA-binding domains"/>
    <property type="match status" value="1"/>
</dbReference>
<dbReference type="Pfam" id="PF01381">
    <property type="entry name" value="HTH_3"/>
    <property type="match status" value="1"/>
</dbReference>
<protein>
    <submittedName>
        <fullName evidence="2">Transcriptional regulator, XRE family</fullName>
    </submittedName>
</protein>
<evidence type="ECO:0000313" key="2">
    <source>
        <dbReference type="EMBL" id="SMH30105.1"/>
    </source>
</evidence>
<gene>
    <name evidence="2" type="ORF">SAMN06295885_0392</name>
</gene>
<dbReference type="SMART" id="SM00530">
    <property type="entry name" value="HTH_XRE"/>
    <property type="match status" value="1"/>
</dbReference>
<reference evidence="3" key="1">
    <citation type="submission" date="2017-04" db="EMBL/GenBank/DDBJ databases">
        <authorList>
            <person name="Varghese N."/>
            <person name="Submissions S."/>
        </authorList>
    </citation>
    <scope>NUCLEOTIDE SEQUENCE [LARGE SCALE GENOMIC DNA]</scope>
    <source>
        <strain evidence="3">VKM Ac-2121</strain>
    </source>
</reference>
<evidence type="ECO:0000259" key="1">
    <source>
        <dbReference type="PROSITE" id="PS50943"/>
    </source>
</evidence>
<keyword evidence="3" id="KW-1185">Reference proteome</keyword>